<feature type="region of interest" description="Disordered" evidence="5">
    <location>
        <begin position="69"/>
        <end position="109"/>
    </location>
</feature>
<gene>
    <name evidence="7" type="ORF">VNI00_003194</name>
</gene>
<organism evidence="7 8">
    <name type="scientific">Paramarasmius palmivorus</name>
    <dbReference type="NCBI Taxonomy" id="297713"/>
    <lineage>
        <taxon>Eukaryota</taxon>
        <taxon>Fungi</taxon>
        <taxon>Dikarya</taxon>
        <taxon>Basidiomycota</taxon>
        <taxon>Agaricomycotina</taxon>
        <taxon>Agaricomycetes</taxon>
        <taxon>Agaricomycetidae</taxon>
        <taxon>Agaricales</taxon>
        <taxon>Marasmiineae</taxon>
        <taxon>Marasmiaceae</taxon>
        <taxon>Paramarasmius</taxon>
    </lineage>
</organism>
<evidence type="ECO:0000256" key="4">
    <source>
        <dbReference type="ARBA" id="ARBA00023136"/>
    </source>
</evidence>
<dbReference type="EMBL" id="JAYKXP010000008">
    <property type="protein sequence ID" value="KAK7054731.1"/>
    <property type="molecule type" value="Genomic_DNA"/>
</dbReference>
<dbReference type="PANTHER" id="PTHR15549:SF30">
    <property type="entry name" value="MID2 DOMAIN-CONTAINING PROTEIN"/>
    <property type="match status" value="1"/>
</dbReference>
<feature type="transmembrane region" description="Helical" evidence="6">
    <location>
        <begin position="116"/>
        <end position="138"/>
    </location>
</feature>
<evidence type="ECO:0008006" key="9">
    <source>
        <dbReference type="Google" id="ProtNLM"/>
    </source>
</evidence>
<dbReference type="InterPro" id="IPR051694">
    <property type="entry name" value="Immunoregulatory_rcpt-like"/>
</dbReference>
<comment type="subcellular location">
    <subcellularLocation>
        <location evidence="1">Membrane</location>
        <topology evidence="1">Single-pass membrane protein</topology>
    </subcellularLocation>
</comment>
<reference evidence="7 8" key="1">
    <citation type="submission" date="2024-01" db="EMBL/GenBank/DDBJ databases">
        <title>A draft genome for a cacao thread blight-causing isolate of Paramarasmius palmivorus.</title>
        <authorList>
            <person name="Baruah I.K."/>
            <person name="Bukari Y."/>
            <person name="Amoako-Attah I."/>
            <person name="Meinhardt L.W."/>
            <person name="Bailey B.A."/>
            <person name="Cohen S.P."/>
        </authorList>
    </citation>
    <scope>NUCLEOTIDE SEQUENCE [LARGE SCALE GENOMIC DNA]</scope>
    <source>
        <strain evidence="7 8">GH-12</strain>
    </source>
</reference>
<evidence type="ECO:0000256" key="6">
    <source>
        <dbReference type="SAM" id="Phobius"/>
    </source>
</evidence>
<proteinExistence type="predicted"/>
<keyword evidence="2 6" id="KW-0812">Transmembrane</keyword>
<evidence type="ECO:0000256" key="2">
    <source>
        <dbReference type="ARBA" id="ARBA00022692"/>
    </source>
</evidence>
<evidence type="ECO:0000256" key="5">
    <source>
        <dbReference type="SAM" id="MobiDB-lite"/>
    </source>
</evidence>
<accession>A0AAW0DQ89</accession>
<sequence>MSLQLRLLLCFKRLRRLPVGRQWRNWAQFTENCTETFVSSFPRDIPSGTSIPSWAYLNVTNTGGTFDATLAENQPDAPESTGISPSTSTSVPATSSSPASATETASVSSKKKIGPIVGGVIGGVVGLCLIVIFIVWLLRRRKNNTPPSGLVLDDIDPPPSQATLHPGYMQEVPNKLYDPTDPSTFPPSIPPQPVSPPRSPPPGSFMSSPPPTNTRDARWSYISAAPTTQISLHPNRFTGNPEL</sequence>
<dbReference type="PANTHER" id="PTHR15549">
    <property type="entry name" value="PAIRED IMMUNOGLOBULIN-LIKE TYPE 2 RECEPTOR"/>
    <property type="match status" value="1"/>
</dbReference>
<dbReference type="Proteomes" id="UP001383192">
    <property type="component" value="Unassembled WGS sequence"/>
</dbReference>
<evidence type="ECO:0000256" key="3">
    <source>
        <dbReference type="ARBA" id="ARBA00022989"/>
    </source>
</evidence>
<dbReference type="AlphaFoldDB" id="A0AAW0DQ89"/>
<feature type="region of interest" description="Disordered" evidence="5">
    <location>
        <begin position="146"/>
        <end position="218"/>
    </location>
</feature>
<evidence type="ECO:0000313" key="8">
    <source>
        <dbReference type="Proteomes" id="UP001383192"/>
    </source>
</evidence>
<name>A0AAW0DQ89_9AGAR</name>
<dbReference type="GO" id="GO:0016020">
    <property type="term" value="C:membrane"/>
    <property type="evidence" value="ECO:0007669"/>
    <property type="project" value="UniProtKB-SubCell"/>
</dbReference>
<dbReference type="GO" id="GO:0071944">
    <property type="term" value="C:cell periphery"/>
    <property type="evidence" value="ECO:0007669"/>
    <property type="project" value="UniProtKB-ARBA"/>
</dbReference>
<keyword evidence="8" id="KW-1185">Reference proteome</keyword>
<protein>
    <recommendedName>
        <fullName evidence="9">Mid2 domain-containing protein</fullName>
    </recommendedName>
</protein>
<feature type="compositionally biased region" description="Pro residues" evidence="5">
    <location>
        <begin position="184"/>
        <end position="212"/>
    </location>
</feature>
<keyword evidence="4 6" id="KW-0472">Membrane</keyword>
<evidence type="ECO:0000313" key="7">
    <source>
        <dbReference type="EMBL" id="KAK7054731.1"/>
    </source>
</evidence>
<comment type="caution">
    <text evidence="7">The sequence shown here is derived from an EMBL/GenBank/DDBJ whole genome shotgun (WGS) entry which is preliminary data.</text>
</comment>
<feature type="compositionally biased region" description="Low complexity" evidence="5">
    <location>
        <begin position="84"/>
        <end position="108"/>
    </location>
</feature>
<keyword evidence="3 6" id="KW-1133">Transmembrane helix</keyword>
<evidence type="ECO:0000256" key="1">
    <source>
        <dbReference type="ARBA" id="ARBA00004167"/>
    </source>
</evidence>